<dbReference type="Pfam" id="PF12311">
    <property type="entry name" value="DUF3632"/>
    <property type="match status" value="1"/>
</dbReference>
<dbReference type="InterPro" id="IPR053204">
    <property type="entry name" value="Oxopyrrolidines_Biosynth-assoc"/>
</dbReference>
<proteinExistence type="predicted"/>
<comment type="caution">
    <text evidence="1">The sequence shown here is derived from an EMBL/GenBank/DDBJ whole genome shotgun (WGS) entry which is preliminary data.</text>
</comment>
<dbReference type="PANTHER" id="PTHR38797:SF4">
    <property type="entry name" value="NUCLEAR PORE COMPLEX PROTEIN NUP85"/>
    <property type="match status" value="1"/>
</dbReference>
<keyword evidence="2" id="KW-1185">Reference proteome</keyword>
<dbReference type="InterPro" id="IPR022085">
    <property type="entry name" value="OpdG"/>
</dbReference>
<sequence length="298" mass="33828">MNLDEPEWISGEPLYHAVFETLLAFINSALGDSEAWPHRINQTIASLRPLGTQAPTAEEYKVDSRVLYAILLTMVKQFEPATTAHDDLVKLVLTIRNMPMPPTVIQTINKYDRNNEIHIELTTFIGAYSSFEQDAPLHPPLDERPSSIIFQDRPPWRLPHYRSLEPLEWASLNAFIAKIHAAEPEIPKLDVRGLFAMIEALEEVRTGAELEDLVSAASAWVIYAGPALRSNDIPYVCYPTESKRMPWSRGELWKGRHALSEERWQFWLQRFREIAERADVSDVVRTAALRAVEAGSGA</sequence>
<dbReference type="PANTHER" id="PTHR38797">
    <property type="entry name" value="NUCLEAR PORE COMPLEX PROTEIN NUP85-RELATED"/>
    <property type="match status" value="1"/>
</dbReference>
<accession>A0A1V8SNB1</accession>
<protein>
    <submittedName>
        <fullName evidence="1">Uncharacterized protein</fullName>
    </submittedName>
</protein>
<gene>
    <name evidence="1" type="ORF">B0A48_13099</name>
</gene>
<dbReference type="EMBL" id="NAJO01000034">
    <property type="protein sequence ID" value="OQO00609.1"/>
    <property type="molecule type" value="Genomic_DNA"/>
</dbReference>
<evidence type="ECO:0000313" key="1">
    <source>
        <dbReference type="EMBL" id="OQO00609.1"/>
    </source>
</evidence>
<evidence type="ECO:0000313" key="2">
    <source>
        <dbReference type="Proteomes" id="UP000192596"/>
    </source>
</evidence>
<name>A0A1V8SNB1_9PEZI</name>
<dbReference type="InParanoid" id="A0A1V8SNB1"/>
<organism evidence="1 2">
    <name type="scientific">Cryoendolithus antarcticus</name>
    <dbReference type="NCBI Taxonomy" id="1507870"/>
    <lineage>
        <taxon>Eukaryota</taxon>
        <taxon>Fungi</taxon>
        <taxon>Dikarya</taxon>
        <taxon>Ascomycota</taxon>
        <taxon>Pezizomycotina</taxon>
        <taxon>Dothideomycetes</taxon>
        <taxon>Dothideomycetidae</taxon>
        <taxon>Cladosporiales</taxon>
        <taxon>Cladosporiaceae</taxon>
        <taxon>Cryoendolithus</taxon>
    </lineage>
</organism>
<dbReference type="Proteomes" id="UP000192596">
    <property type="component" value="Unassembled WGS sequence"/>
</dbReference>
<reference evidence="2" key="1">
    <citation type="submission" date="2017-03" db="EMBL/GenBank/DDBJ databases">
        <title>Genomes of endolithic fungi from Antarctica.</title>
        <authorList>
            <person name="Coleine C."/>
            <person name="Masonjones S."/>
            <person name="Stajich J.E."/>
        </authorList>
    </citation>
    <scope>NUCLEOTIDE SEQUENCE [LARGE SCALE GENOMIC DNA]</scope>
    <source>
        <strain evidence="2">CCFEE 5527</strain>
    </source>
</reference>
<dbReference type="OrthoDB" id="3350591at2759"/>
<dbReference type="AlphaFoldDB" id="A0A1V8SNB1"/>